<keyword evidence="8" id="KW-0333">Golgi apparatus</keyword>
<evidence type="ECO:0000256" key="11">
    <source>
        <dbReference type="SAM" id="Phobius"/>
    </source>
</evidence>
<keyword evidence="13" id="KW-1185">Reference proteome</keyword>
<name>A0A067MIF5_BOTB1</name>
<dbReference type="OrthoDB" id="2139606at2759"/>
<keyword evidence="7 11" id="KW-1133">Transmembrane helix</keyword>
<feature type="region of interest" description="Disordered" evidence="10">
    <location>
        <begin position="1"/>
        <end position="43"/>
    </location>
</feature>
<keyword evidence="9 11" id="KW-0472">Membrane</keyword>
<evidence type="ECO:0000256" key="6">
    <source>
        <dbReference type="ARBA" id="ARBA00022968"/>
    </source>
</evidence>
<proteinExistence type="inferred from homology"/>
<dbReference type="GO" id="GO:0000139">
    <property type="term" value="C:Golgi membrane"/>
    <property type="evidence" value="ECO:0007669"/>
    <property type="project" value="UniProtKB-SubCell"/>
</dbReference>
<dbReference type="AlphaFoldDB" id="A0A067MIF5"/>
<dbReference type="FunCoup" id="A0A067MIF5">
    <property type="interactions" value="1"/>
</dbReference>
<keyword evidence="4 12" id="KW-0808">Transferase</keyword>
<dbReference type="InParanoid" id="A0A067MIF5"/>
<evidence type="ECO:0000256" key="3">
    <source>
        <dbReference type="ARBA" id="ARBA00022676"/>
    </source>
</evidence>
<feature type="transmembrane region" description="Helical" evidence="11">
    <location>
        <begin position="91"/>
        <end position="115"/>
    </location>
</feature>
<keyword evidence="6" id="KW-0735">Signal-anchor</keyword>
<evidence type="ECO:0000256" key="8">
    <source>
        <dbReference type="ARBA" id="ARBA00023034"/>
    </source>
</evidence>
<feature type="compositionally biased region" description="Acidic residues" evidence="10">
    <location>
        <begin position="404"/>
        <end position="415"/>
    </location>
</feature>
<accession>A0A067MIF5</accession>
<evidence type="ECO:0000256" key="7">
    <source>
        <dbReference type="ARBA" id="ARBA00022989"/>
    </source>
</evidence>
<dbReference type="InterPro" id="IPR002659">
    <property type="entry name" value="Glyco_trans_31"/>
</dbReference>
<evidence type="ECO:0000313" key="12">
    <source>
        <dbReference type="EMBL" id="KDQ14510.1"/>
    </source>
</evidence>
<comment type="subcellular location">
    <subcellularLocation>
        <location evidence="1">Golgi apparatus membrane</location>
        <topology evidence="1">Single-pass type II membrane protein</topology>
    </subcellularLocation>
</comment>
<evidence type="ECO:0000256" key="9">
    <source>
        <dbReference type="ARBA" id="ARBA00023136"/>
    </source>
</evidence>
<evidence type="ECO:0000256" key="5">
    <source>
        <dbReference type="ARBA" id="ARBA00022692"/>
    </source>
</evidence>
<sequence>MSSPVALTPITRSESSSPMEHHARSPSSVSSAQHEDSVLSPLLPERDGDFHDYENGGLPLPSPSRSKHRRVRSLAIIKTVTRHPLFPVKPLTIFLALSLIGISIAGIVFQLKYYLRSHKEPLPWRTYCREARPFPPSNFDSIQPVSLFVAIFSMDSGYERRMMIRNSYASSPMSRIPGTERTVVRFIIGQPRKEWERRVGIEMDLYNDIVVLPIAENMNDGKTYHFYLWAYSHAFVPPPPNSSLSPGALETIVPLAPHDPQGSRGVGWVKPDYIVKADEDSFIMLGELEARLRTTRREMTYWGFIVRKERFMAGESYALSFDLVRYIATTKRLRTMIKGAEDQMTALWMKSHPRAEEIRWWDERCWIYDYPKSGTIFSHGLLFPSEVERIRQETLSPRPPRDGAEEEETPEELEDPSFSTVSRWKNRYSYSADSSWASRYVAPHTNLTVAQSIEALVEGSEMSLVRPDASEAELEAVFHKRESRTEKYKGKRVGGTVVVHYVKRNEYWLECEAAFLSRDESDTGKQS</sequence>
<dbReference type="STRING" id="930990.A0A067MIF5"/>
<evidence type="ECO:0000256" key="10">
    <source>
        <dbReference type="SAM" id="MobiDB-lite"/>
    </source>
</evidence>
<comment type="similarity">
    <text evidence="2">Belongs to the glycosyltransferase 31 family.</text>
</comment>
<dbReference type="PANTHER" id="PTHR11214:SF333">
    <property type="entry name" value="GLYCOSYLTRANSFERASE FAMILY 31 PROTEIN"/>
    <property type="match status" value="1"/>
</dbReference>
<dbReference type="PANTHER" id="PTHR11214">
    <property type="entry name" value="BETA-1,3-N-ACETYLGLUCOSAMINYLTRANSFERASE"/>
    <property type="match status" value="1"/>
</dbReference>
<keyword evidence="5 11" id="KW-0812">Transmembrane</keyword>
<feature type="region of interest" description="Disordered" evidence="10">
    <location>
        <begin position="393"/>
        <end position="418"/>
    </location>
</feature>
<feature type="compositionally biased region" description="Polar residues" evidence="10">
    <location>
        <begin position="1"/>
        <end position="18"/>
    </location>
</feature>
<dbReference type="GO" id="GO:0016758">
    <property type="term" value="F:hexosyltransferase activity"/>
    <property type="evidence" value="ECO:0007669"/>
    <property type="project" value="InterPro"/>
</dbReference>
<reference evidence="13" key="1">
    <citation type="journal article" date="2014" name="Proc. Natl. Acad. Sci. U.S.A.">
        <title>Extensive sampling of basidiomycete genomes demonstrates inadequacy of the white-rot/brown-rot paradigm for wood decay fungi.</title>
        <authorList>
            <person name="Riley R."/>
            <person name="Salamov A.A."/>
            <person name="Brown D.W."/>
            <person name="Nagy L.G."/>
            <person name="Floudas D."/>
            <person name="Held B.W."/>
            <person name="Levasseur A."/>
            <person name="Lombard V."/>
            <person name="Morin E."/>
            <person name="Otillar R."/>
            <person name="Lindquist E.A."/>
            <person name="Sun H."/>
            <person name="LaButti K.M."/>
            <person name="Schmutz J."/>
            <person name="Jabbour D."/>
            <person name="Luo H."/>
            <person name="Baker S.E."/>
            <person name="Pisabarro A.G."/>
            <person name="Walton J.D."/>
            <person name="Blanchette R.A."/>
            <person name="Henrissat B."/>
            <person name="Martin F."/>
            <person name="Cullen D."/>
            <person name="Hibbett D.S."/>
            <person name="Grigoriev I.V."/>
        </authorList>
    </citation>
    <scope>NUCLEOTIDE SEQUENCE [LARGE SCALE GENOMIC DNA]</scope>
    <source>
        <strain evidence="13">FD-172 SS1</strain>
    </source>
</reference>
<evidence type="ECO:0000256" key="4">
    <source>
        <dbReference type="ARBA" id="ARBA00022679"/>
    </source>
</evidence>
<protein>
    <submittedName>
        <fullName evidence="12">Glycosyltransferase family 31 protein</fullName>
    </submittedName>
</protein>
<dbReference type="Proteomes" id="UP000027195">
    <property type="component" value="Unassembled WGS sequence"/>
</dbReference>
<dbReference type="GO" id="GO:0051072">
    <property type="term" value="P:4,6-pyruvylated galactose residue biosynthetic process"/>
    <property type="evidence" value="ECO:0007669"/>
    <property type="project" value="TreeGrafter"/>
</dbReference>
<dbReference type="EMBL" id="KL198037">
    <property type="protein sequence ID" value="KDQ14510.1"/>
    <property type="molecule type" value="Genomic_DNA"/>
</dbReference>
<evidence type="ECO:0000313" key="13">
    <source>
        <dbReference type="Proteomes" id="UP000027195"/>
    </source>
</evidence>
<evidence type="ECO:0000256" key="2">
    <source>
        <dbReference type="ARBA" id="ARBA00008661"/>
    </source>
</evidence>
<gene>
    <name evidence="12" type="ORF">BOTBODRAFT_32639</name>
</gene>
<organism evidence="12 13">
    <name type="scientific">Botryobasidium botryosum (strain FD-172 SS1)</name>
    <dbReference type="NCBI Taxonomy" id="930990"/>
    <lineage>
        <taxon>Eukaryota</taxon>
        <taxon>Fungi</taxon>
        <taxon>Dikarya</taxon>
        <taxon>Basidiomycota</taxon>
        <taxon>Agaricomycotina</taxon>
        <taxon>Agaricomycetes</taxon>
        <taxon>Cantharellales</taxon>
        <taxon>Botryobasidiaceae</taxon>
        <taxon>Botryobasidium</taxon>
    </lineage>
</organism>
<dbReference type="HOGENOM" id="CLU_015642_1_0_1"/>
<keyword evidence="3" id="KW-0328">Glycosyltransferase</keyword>
<evidence type="ECO:0000256" key="1">
    <source>
        <dbReference type="ARBA" id="ARBA00004323"/>
    </source>
</evidence>